<reference evidence="6 7" key="1">
    <citation type="submission" date="2019-07" db="EMBL/GenBank/DDBJ databases">
        <title>Insights of Desulfuromonas acetexigens electromicrobiology.</title>
        <authorList>
            <person name="Katuri K."/>
            <person name="Sapireddy V."/>
            <person name="Shaw D.R."/>
            <person name="Saikaly P."/>
        </authorList>
    </citation>
    <scope>NUCLEOTIDE SEQUENCE [LARGE SCALE GENOMIC DNA]</scope>
    <source>
        <strain evidence="6 7">2873</strain>
    </source>
</reference>
<protein>
    <submittedName>
        <fullName evidence="6">Flagellar biosynthesis protein FlgC</fullName>
    </submittedName>
</protein>
<proteinExistence type="inferred from homology"/>
<dbReference type="RefSeq" id="WP_092057140.1">
    <property type="nucleotide sequence ID" value="NZ_FOJJ01000023.1"/>
</dbReference>
<sequence length="113" mass="12041">MIKALDTSIQGLKAMETRMAASANNLANVNTEGFKKDRVTLSETAQGGIRAEVAKVDTPGDVVEDRGTTRELSNVDMAEEIAGTIPTKAAYSANLKMIQAQDELTGTLLSIKK</sequence>
<evidence type="ECO:0000256" key="2">
    <source>
        <dbReference type="ARBA" id="ARBA00009677"/>
    </source>
</evidence>
<evidence type="ECO:0000256" key="3">
    <source>
        <dbReference type="ARBA" id="ARBA00023143"/>
    </source>
</evidence>
<evidence type="ECO:0000259" key="5">
    <source>
        <dbReference type="Pfam" id="PF06429"/>
    </source>
</evidence>
<name>A0A550JHZ2_9BACT</name>
<comment type="subcellular location">
    <subcellularLocation>
        <location evidence="1">Bacterial flagellum basal body</location>
    </subcellularLocation>
</comment>
<dbReference type="GO" id="GO:0009425">
    <property type="term" value="C:bacterial-type flagellum basal body"/>
    <property type="evidence" value="ECO:0007669"/>
    <property type="project" value="UniProtKB-SubCell"/>
</dbReference>
<dbReference type="AlphaFoldDB" id="A0A550JHZ2"/>
<evidence type="ECO:0000313" key="7">
    <source>
        <dbReference type="Proteomes" id="UP000317155"/>
    </source>
</evidence>
<keyword evidence="7" id="KW-1185">Reference proteome</keyword>
<keyword evidence="6" id="KW-0969">Cilium</keyword>
<dbReference type="PANTHER" id="PTHR30435:SF19">
    <property type="entry name" value="FLAGELLAR BASAL-BODY ROD PROTEIN FLGG"/>
    <property type="match status" value="1"/>
</dbReference>
<dbReference type="InterPro" id="IPR010930">
    <property type="entry name" value="Flg_bb/hook_C_dom"/>
</dbReference>
<comment type="caution">
    <text evidence="6">The sequence shown here is derived from an EMBL/GenBank/DDBJ whole genome shotgun (WGS) entry which is preliminary data.</text>
</comment>
<evidence type="ECO:0000313" key="6">
    <source>
        <dbReference type="EMBL" id="TRO82814.1"/>
    </source>
</evidence>
<keyword evidence="6" id="KW-0282">Flagellum</keyword>
<evidence type="ECO:0000259" key="4">
    <source>
        <dbReference type="Pfam" id="PF00460"/>
    </source>
</evidence>
<feature type="domain" description="Flagellar basal-body/hook protein C-terminal" evidence="5">
    <location>
        <begin position="71"/>
        <end position="110"/>
    </location>
</feature>
<evidence type="ECO:0000256" key="1">
    <source>
        <dbReference type="ARBA" id="ARBA00004117"/>
    </source>
</evidence>
<feature type="domain" description="Flagellar basal body rod protein N-terminal" evidence="4">
    <location>
        <begin position="5"/>
        <end position="35"/>
    </location>
</feature>
<dbReference type="PANTHER" id="PTHR30435">
    <property type="entry name" value="FLAGELLAR PROTEIN"/>
    <property type="match status" value="1"/>
</dbReference>
<keyword evidence="3" id="KW-0975">Bacterial flagellum</keyword>
<dbReference type="PROSITE" id="PS00588">
    <property type="entry name" value="FLAGELLA_BB_ROD"/>
    <property type="match status" value="1"/>
</dbReference>
<dbReference type="OrthoDB" id="9804559at2"/>
<comment type="similarity">
    <text evidence="2">Belongs to the flagella basal body rod proteins family.</text>
</comment>
<dbReference type="GO" id="GO:0071978">
    <property type="term" value="P:bacterial-type flagellum-dependent swarming motility"/>
    <property type="evidence" value="ECO:0007669"/>
    <property type="project" value="TreeGrafter"/>
</dbReference>
<organism evidence="6 7">
    <name type="scientific">Trichloromonas acetexigens</name>
    <dbReference type="NCBI Taxonomy" id="38815"/>
    <lineage>
        <taxon>Bacteria</taxon>
        <taxon>Pseudomonadati</taxon>
        <taxon>Thermodesulfobacteriota</taxon>
        <taxon>Desulfuromonadia</taxon>
        <taxon>Desulfuromonadales</taxon>
        <taxon>Trichloromonadaceae</taxon>
        <taxon>Trichloromonas</taxon>
    </lineage>
</organism>
<dbReference type="InterPro" id="IPR001444">
    <property type="entry name" value="Flag_bb_rod_N"/>
</dbReference>
<dbReference type="Proteomes" id="UP000317155">
    <property type="component" value="Unassembled WGS sequence"/>
</dbReference>
<dbReference type="EMBL" id="VJVV01000003">
    <property type="protein sequence ID" value="TRO82814.1"/>
    <property type="molecule type" value="Genomic_DNA"/>
</dbReference>
<accession>A0A550JHZ2</accession>
<keyword evidence="6" id="KW-0966">Cell projection</keyword>
<dbReference type="InterPro" id="IPR019776">
    <property type="entry name" value="Flagellar_basal_body_rod_CS"/>
</dbReference>
<dbReference type="Pfam" id="PF00460">
    <property type="entry name" value="Flg_bb_rod"/>
    <property type="match status" value="1"/>
</dbReference>
<gene>
    <name evidence="6" type="ORF">FL622_05560</name>
</gene>
<dbReference type="Pfam" id="PF06429">
    <property type="entry name" value="Flg_bbr_C"/>
    <property type="match status" value="1"/>
</dbReference>